<reference evidence="2 3" key="1">
    <citation type="journal article" date="2017" name="Genome Biol. Evol.">
        <title>Phytophthora megakarya and P. palmivora, closely related causal agents of cacao black pod rot, underwent increases in genome sizes and gene numbers by different mechanisms.</title>
        <authorList>
            <person name="Ali S.S."/>
            <person name="Shao J."/>
            <person name="Lary D.J."/>
            <person name="Kronmiller B."/>
            <person name="Shen D."/>
            <person name="Strem M.D."/>
            <person name="Amoako-Attah I."/>
            <person name="Akrofi A.Y."/>
            <person name="Begoude B.A."/>
            <person name="Ten Hoopen G.M."/>
            <person name="Coulibaly K."/>
            <person name="Kebe B.I."/>
            <person name="Melnick R.L."/>
            <person name="Guiltinan M.J."/>
            <person name="Tyler B.M."/>
            <person name="Meinhardt L.W."/>
            <person name="Bailey B.A."/>
        </authorList>
    </citation>
    <scope>NUCLEOTIDE SEQUENCE [LARGE SCALE GENOMIC DNA]</scope>
    <source>
        <strain evidence="3">sbr112.9</strain>
    </source>
</reference>
<name>A0A2P4XH47_9STRA</name>
<dbReference type="OrthoDB" id="185373at2759"/>
<comment type="caution">
    <text evidence="2">The sequence shown here is derived from an EMBL/GenBank/DDBJ whole genome shotgun (WGS) entry which is preliminary data.</text>
</comment>
<organism evidence="2 3">
    <name type="scientific">Phytophthora palmivora</name>
    <dbReference type="NCBI Taxonomy" id="4796"/>
    <lineage>
        <taxon>Eukaryota</taxon>
        <taxon>Sar</taxon>
        <taxon>Stramenopiles</taxon>
        <taxon>Oomycota</taxon>
        <taxon>Peronosporomycetes</taxon>
        <taxon>Peronosporales</taxon>
        <taxon>Peronosporaceae</taxon>
        <taxon>Phytophthora</taxon>
    </lineage>
</organism>
<evidence type="ECO:0000313" key="2">
    <source>
        <dbReference type="EMBL" id="POM64877.1"/>
    </source>
</evidence>
<dbReference type="EMBL" id="NCKW01010998">
    <property type="protein sequence ID" value="POM64877.1"/>
    <property type="molecule type" value="Genomic_DNA"/>
</dbReference>
<sequence>MAMNSTVGRSLCHVAEHTAHWQRLFTRSFASQAPSAATHSVNASDEDSDDLPPKATTSSKGFNLITAHSLASRGATQTSDPIPAAWNKAKKYKHRRKNKNNWWAHLCRVSFRTLPTEGLGSNEVPLVLGK</sequence>
<gene>
    <name evidence="2" type="ORF">PHPALM_19535</name>
</gene>
<evidence type="ECO:0000313" key="3">
    <source>
        <dbReference type="Proteomes" id="UP000237271"/>
    </source>
</evidence>
<feature type="region of interest" description="Disordered" evidence="1">
    <location>
        <begin position="35"/>
        <end position="59"/>
    </location>
</feature>
<accession>A0A2P4XH47</accession>
<dbReference type="Proteomes" id="UP000237271">
    <property type="component" value="Unassembled WGS sequence"/>
</dbReference>
<evidence type="ECO:0000256" key="1">
    <source>
        <dbReference type="SAM" id="MobiDB-lite"/>
    </source>
</evidence>
<keyword evidence="3" id="KW-1185">Reference proteome</keyword>
<protein>
    <submittedName>
        <fullName evidence="2">Uncharacterized protein</fullName>
    </submittedName>
</protein>
<dbReference type="AlphaFoldDB" id="A0A2P4XH47"/>
<proteinExistence type="predicted"/>
<feature type="non-terminal residue" evidence="2">
    <location>
        <position position="130"/>
    </location>
</feature>